<gene>
    <name evidence="1" type="ORF">SDC9_138880</name>
</gene>
<proteinExistence type="predicted"/>
<evidence type="ECO:0000313" key="1">
    <source>
        <dbReference type="EMBL" id="MPM91746.1"/>
    </source>
</evidence>
<dbReference type="EMBL" id="VSSQ01038765">
    <property type="protein sequence ID" value="MPM91746.1"/>
    <property type="molecule type" value="Genomic_DNA"/>
</dbReference>
<protein>
    <submittedName>
        <fullName evidence="1">Uncharacterized protein</fullName>
    </submittedName>
</protein>
<sequence length="71" mass="8041">MKIEFSVERIDIPYLIIVKLVFCNSMSKCVINKLIGLVGFEIAKFFERTYVDAFVMVMGVNKNGLYGEVVG</sequence>
<accession>A0A645DR11</accession>
<dbReference type="AlphaFoldDB" id="A0A645DR11"/>
<organism evidence="1">
    <name type="scientific">bioreactor metagenome</name>
    <dbReference type="NCBI Taxonomy" id="1076179"/>
    <lineage>
        <taxon>unclassified sequences</taxon>
        <taxon>metagenomes</taxon>
        <taxon>ecological metagenomes</taxon>
    </lineage>
</organism>
<reference evidence="1" key="1">
    <citation type="submission" date="2019-08" db="EMBL/GenBank/DDBJ databases">
        <authorList>
            <person name="Kucharzyk K."/>
            <person name="Murdoch R.W."/>
            <person name="Higgins S."/>
            <person name="Loffler F."/>
        </authorList>
    </citation>
    <scope>NUCLEOTIDE SEQUENCE</scope>
</reference>
<comment type="caution">
    <text evidence="1">The sequence shown here is derived from an EMBL/GenBank/DDBJ whole genome shotgun (WGS) entry which is preliminary data.</text>
</comment>
<name>A0A645DR11_9ZZZZ</name>